<keyword evidence="2" id="KW-1185">Reference proteome</keyword>
<dbReference type="InterPro" id="IPR011856">
    <property type="entry name" value="tRNA_endonuc-like_dom_sf"/>
</dbReference>
<comment type="caution">
    <text evidence="1">The sequence shown here is derived from an EMBL/GenBank/DDBJ whole genome shotgun (WGS) entry which is preliminary data.</text>
</comment>
<evidence type="ECO:0000313" key="1">
    <source>
        <dbReference type="EMBL" id="EXG82376.1"/>
    </source>
</evidence>
<proteinExistence type="predicted"/>
<reference evidence="1 2" key="1">
    <citation type="submission" date="2013-07" db="EMBL/GenBank/DDBJ databases">
        <authorList>
            <consortium name="DOE Joint Genome Institute"/>
            <person name="Eisen J."/>
            <person name="Huntemann M."/>
            <person name="Han J."/>
            <person name="Chen A."/>
            <person name="Kyrpides N."/>
            <person name="Mavromatis K."/>
            <person name="Markowitz V."/>
            <person name="Palaniappan K."/>
            <person name="Ivanova N."/>
            <person name="Schaumberg A."/>
            <person name="Pati A."/>
            <person name="Liolios K."/>
            <person name="Nordberg H.P."/>
            <person name="Cantor M.N."/>
            <person name="Hua S.X."/>
            <person name="Woyke T."/>
        </authorList>
    </citation>
    <scope>NUCLEOTIDE SEQUENCE [LARGE SCALE GENOMIC DNA]</scope>
    <source>
        <strain evidence="1 2">DSM 44712</strain>
    </source>
</reference>
<dbReference type="AlphaFoldDB" id="A0A011AK79"/>
<protein>
    <submittedName>
        <fullName evidence="1">Putative nuclease of the RecB family</fullName>
    </submittedName>
</protein>
<gene>
    <name evidence="1" type="ORF">CryarDRAFT_3554</name>
</gene>
<sequence length="362" mass="39955">MPVEIALWRADTDPPSRLAPTGVPLESQLEQLIETDPAILGEPLLLIGRQVPTGYGTFIDLLAVDAEGGLHVLELKRARTPREVVAQTLDYGSWVVGLSHSDVHEVFAGYRPGLPFEAAFAERFGAAPPDELNTRQHLTIVASDIDPATERIVSYLNTGFAVPVNVLFFRYFTDADRSYLARTWLLDDAPSIGGRPTGTRRGTREEWNGQDWYVAFGEEAGSRNWDDARSYGFVSAGGGTWFTKTLRALPVGARIFVHIPKNGYVGVGIVAGPAQTSTDAVLTINLDRQQFTDLALQGSYRLGEPIDPDHAEYIVPVEWIHTRDRDQAIWQRGMFANQNSACKLRNQFTLDALSRAFGLENG</sequence>
<dbReference type="PATRIC" id="fig|927661.3.peg.3512"/>
<accession>A0A011AK79</accession>
<dbReference type="Gene3D" id="3.40.1350.10">
    <property type="match status" value="1"/>
</dbReference>
<dbReference type="Proteomes" id="UP000021053">
    <property type="component" value="Unassembled WGS sequence"/>
</dbReference>
<dbReference type="RefSeq" id="WP_035852130.1">
    <property type="nucleotide sequence ID" value="NZ_KK073874.1"/>
</dbReference>
<organism evidence="1 2">
    <name type="scientific">Cryptosporangium arvum DSM 44712</name>
    <dbReference type="NCBI Taxonomy" id="927661"/>
    <lineage>
        <taxon>Bacteria</taxon>
        <taxon>Bacillati</taxon>
        <taxon>Actinomycetota</taxon>
        <taxon>Actinomycetes</taxon>
        <taxon>Cryptosporangiales</taxon>
        <taxon>Cryptosporangiaceae</taxon>
        <taxon>Cryptosporangium</taxon>
    </lineage>
</organism>
<dbReference type="EMBL" id="JFBT01000001">
    <property type="protein sequence ID" value="EXG82376.1"/>
    <property type="molecule type" value="Genomic_DNA"/>
</dbReference>
<dbReference type="HOGENOM" id="CLU_760045_0_0_11"/>
<evidence type="ECO:0000313" key="2">
    <source>
        <dbReference type="Proteomes" id="UP000021053"/>
    </source>
</evidence>
<dbReference type="GO" id="GO:0003676">
    <property type="term" value="F:nucleic acid binding"/>
    <property type="evidence" value="ECO:0007669"/>
    <property type="project" value="InterPro"/>
</dbReference>
<dbReference type="OrthoDB" id="570199at2"/>
<name>A0A011AK79_9ACTN</name>